<feature type="region of interest" description="Disordered" evidence="1">
    <location>
        <begin position="31"/>
        <end position="52"/>
    </location>
</feature>
<dbReference type="EMBL" id="JAFCMP010000537">
    <property type="protein sequence ID" value="KAG5176400.1"/>
    <property type="molecule type" value="Genomic_DNA"/>
</dbReference>
<proteinExistence type="predicted"/>
<sequence length="708" mass="74264">MREVTTPAGRAGHDLPGDLVTIGLRASAAESRGADVSAPSQQPRGAPDAARLPGRHRCALSYRCRRLHCRPSAVRARATFAYLSAPGMAVNGVDLESKLADIDGNLIGLNAATAGSGLGIGKLWPKMQGYAELPDYQIPDKFMQGFDPTDMSYSTCEDLLRIPKARCGTDWTPLLAAAQGLGNNVQVLYLGTLEAAHVTVEGQVWADEVAAPRVNGVDVARLQQSAAPPRGGRDPVIRSLARGVAAAQRRARRAAGAAAADVRARHMLLRLRARFGRGIPASARALTRLKRMRAQMTTSAAPDASRAQPPARDLSREIKRLRNSASGCQMFAAVNCTTLSPSGAASVGSLAVASNSRAEMGYSVGAPGTAAGTTLRLYSAGASPDVGDFSIGLAAGTMWCSVGVNGTHRWYCDGITTMNLTSAGELGVMGAFSAYQGLSNIQTYAITDTLTGTTSGANTFHQLSVPAFPVFCNKVTVGTLVKKQAASFDCKLPRQSDVGCSASFFVTGIFDTTNGTGVNYYAGSEVDCSSSDDSYEIFVRSVLPAPPAPPAKAPRLPRVVNARIARASRSLGNLRVSYLSVEELDDLQPDDIMLIATALPGASFTAGAFTIPVTALNSGMTNPPVNSMDSFERLVHSLLTVVYQKGLAGTLSQVNCGAEVCSASLSAGTWETSTSVFSDRLLQNFLVTFDAGATLMPILVDRDTVTSA</sequence>
<evidence type="ECO:0000313" key="2">
    <source>
        <dbReference type="EMBL" id="KAG5176400.1"/>
    </source>
</evidence>
<dbReference type="AlphaFoldDB" id="A0A835YJP5"/>
<organism evidence="2 3">
    <name type="scientific">Tribonema minus</name>
    <dbReference type="NCBI Taxonomy" id="303371"/>
    <lineage>
        <taxon>Eukaryota</taxon>
        <taxon>Sar</taxon>
        <taxon>Stramenopiles</taxon>
        <taxon>Ochrophyta</taxon>
        <taxon>PX clade</taxon>
        <taxon>Xanthophyceae</taxon>
        <taxon>Tribonematales</taxon>
        <taxon>Tribonemataceae</taxon>
        <taxon>Tribonema</taxon>
    </lineage>
</organism>
<evidence type="ECO:0000313" key="3">
    <source>
        <dbReference type="Proteomes" id="UP000664859"/>
    </source>
</evidence>
<evidence type="ECO:0000256" key="1">
    <source>
        <dbReference type="SAM" id="MobiDB-lite"/>
    </source>
</evidence>
<comment type="caution">
    <text evidence="2">The sequence shown here is derived from an EMBL/GenBank/DDBJ whole genome shotgun (WGS) entry which is preliminary data.</text>
</comment>
<accession>A0A835YJP5</accession>
<gene>
    <name evidence="2" type="ORF">JKP88DRAFT_282763</name>
</gene>
<keyword evidence="3" id="KW-1185">Reference proteome</keyword>
<name>A0A835YJP5_9STRA</name>
<reference evidence="2" key="1">
    <citation type="submission" date="2021-02" db="EMBL/GenBank/DDBJ databases">
        <title>First Annotated Genome of the Yellow-green Alga Tribonema minus.</title>
        <authorList>
            <person name="Mahan K.M."/>
        </authorList>
    </citation>
    <scope>NUCLEOTIDE SEQUENCE</scope>
    <source>
        <strain evidence="2">UTEX B ZZ1240</strain>
    </source>
</reference>
<protein>
    <submittedName>
        <fullName evidence="2">Uncharacterized protein</fullName>
    </submittedName>
</protein>
<dbReference type="Proteomes" id="UP000664859">
    <property type="component" value="Unassembled WGS sequence"/>
</dbReference>